<comment type="function">
    <text evidence="4 5">Catalyzes the reduction of 1-pyrroline-5-carboxylate (PCA) to L-proline.</text>
</comment>
<evidence type="ECO:0000313" key="12">
    <source>
        <dbReference type="Proteomes" id="UP000315389"/>
    </source>
</evidence>
<protein>
    <recommendedName>
        <fullName evidence="5 6">Pyrroline-5-carboxylate reductase</fullName>
        <shortName evidence="5">P5C reductase</shortName>
        <shortName evidence="5">P5CR</shortName>
        <ecNumber evidence="5 6">1.5.1.2</ecNumber>
    </recommendedName>
    <alternativeName>
        <fullName evidence="5">PCA reductase</fullName>
    </alternativeName>
</protein>
<comment type="subcellular location">
    <subcellularLocation>
        <location evidence="5">Cytoplasm</location>
    </subcellularLocation>
</comment>
<dbReference type="FunFam" id="1.10.3730.10:FF:000001">
    <property type="entry name" value="Pyrroline-5-carboxylate reductase"/>
    <property type="match status" value="1"/>
</dbReference>
<dbReference type="PROSITE" id="PS00521">
    <property type="entry name" value="P5CR"/>
    <property type="match status" value="1"/>
</dbReference>
<keyword evidence="3 5" id="KW-0560">Oxidoreductase</keyword>
<keyword evidence="5 8" id="KW-0028">Amino-acid biosynthesis</keyword>
<gene>
    <name evidence="5" type="primary">proC</name>
    <name evidence="11" type="ORF">FB461_1232</name>
</gene>
<dbReference type="HAMAP" id="MF_01925">
    <property type="entry name" value="P5C_reductase"/>
    <property type="match status" value="1"/>
</dbReference>
<dbReference type="PIRSF" id="PIRSF000193">
    <property type="entry name" value="Pyrrol-5-carb_rd"/>
    <property type="match status" value="1"/>
</dbReference>
<evidence type="ECO:0000256" key="2">
    <source>
        <dbReference type="ARBA" id="ARBA00022857"/>
    </source>
</evidence>
<proteinExistence type="inferred from homology"/>
<dbReference type="PANTHER" id="PTHR11645:SF0">
    <property type="entry name" value="PYRROLINE-5-CARBOXYLATE REDUCTASE 3"/>
    <property type="match status" value="1"/>
</dbReference>
<dbReference type="Pfam" id="PF03807">
    <property type="entry name" value="F420_oxidored"/>
    <property type="match status" value="1"/>
</dbReference>
<dbReference type="UniPathway" id="UPA00098">
    <property type="reaction ID" value="UER00361"/>
</dbReference>
<dbReference type="Pfam" id="PF14748">
    <property type="entry name" value="P5CR_dimer"/>
    <property type="match status" value="1"/>
</dbReference>
<feature type="binding site" evidence="7">
    <location>
        <begin position="15"/>
        <end position="20"/>
    </location>
    <ligand>
        <name>NADP(+)</name>
        <dbReference type="ChEBI" id="CHEBI:58349"/>
    </ligand>
</feature>
<reference evidence="11 12" key="1">
    <citation type="submission" date="2019-06" db="EMBL/GenBank/DDBJ databases">
        <title>Sequencing the genomes of 1000 actinobacteria strains.</title>
        <authorList>
            <person name="Klenk H.-P."/>
        </authorList>
    </citation>
    <scope>NUCLEOTIDE SEQUENCE [LARGE SCALE GENOMIC DNA]</scope>
    <source>
        <strain evidence="11 12">DSM 4813</strain>
    </source>
</reference>
<evidence type="ECO:0000256" key="8">
    <source>
        <dbReference type="RuleBase" id="RU003903"/>
    </source>
</evidence>
<dbReference type="InterPro" id="IPR000304">
    <property type="entry name" value="Pyrroline-COOH_reductase"/>
</dbReference>
<feature type="domain" description="Pyrroline-5-carboxylate reductase catalytic N-terminal" evidence="9">
    <location>
        <begin position="11"/>
        <end position="108"/>
    </location>
</feature>
<comment type="catalytic activity">
    <reaction evidence="5 8">
        <text>L-proline + NADP(+) = (S)-1-pyrroline-5-carboxylate + NADPH + 2 H(+)</text>
        <dbReference type="Rhea" id="RHEA:14109"/>
        <dbReference type="ChEBI" id="CHEBI:15378"/>
        <dbReference type="ChEBI" id="CHEBI:17388"/>
        <dbReference type="ChEBI" id="CHEBI:57783"/>
        <dbReference type="ChEBI" id="CHEBI:58349"/>
        <dbReference type="ChEBI" id="CHEBI:60039"/>
        <dbReference type="EC" id="1.5.1.2"/>
    </reaction>
</comment>
<dbReference type="PANTHER" id="PTHR11645">
    <property type="entry name" value="PYRROLINE-5-CARBOXYLATE REDUCTASE"/>
    <property type="match status" value="1"/>
</dbReference>
<evidence type="ECO:0000256" key="5">
    <source>
        <dbReference type="HAMAP-Rule" id="MF_01925"/>
    </source>
</evidence>
<evidence type="ECO:0000259" key="9">
    <source>
        <dbReference type="Pfam" id="PF03807"/>
    </source>
</evidence>
<evidence type="ECO:0000256" key="1">
    <source>
        <dbReference type="ARBA" id="ARBA00005525"/>
    </source>
</evidence>
<dbReference type="InterPro" id="IPR053790">
    <property type="entry name" value="P5CR-like_CS"/>
</dbReference>
<feature type="domain" description="Pyrroline-5-carboxylate reductase dimerisation" evidence="10">
    <location>
        <begin position="171"/>
        <end position="275"/>
    </location>
</feature>
<comment type="pathway">
    <text evidence="5 8">Amino-acid biosynthesis; L-proline biosynthesis; L-proline from L-glutamate 5-semialdehyde: step 1/1.</text>
</comment>
<keyword evidence="5" id="KW-0963">Cytoplasm</keyword>
<organism evidence="11 12">
    <name type="scientific">Rarobacter faecitabidus</name>
    <dbReference type="NCBI Taxonomy" id="13243"/>
    <lineage>
        <taxon>Bacteria</taxon>
        <taxon>Bacillati</taxon>
        <taxon>Actinomycetota</taxon>
        <taxon>Actinomycetes</taxon>
        <taxon>Micrococcales</taxon>
        <taxon>Rarobacteraceae</taxon>
        <taxon>Rarobacter</taxon>
    </lineage>
</organism>
<dbReference type="SUPFAM" id="SSF48179">
    <property type="entry name" value="6-phosphogluconate dehydrogenase C-terminal domain-like"/>
    <property type="match status" value="1"/>
</dbReference>
<comment type="similarity">
    <text evidence="1 5 8">Belongs to the pyrroline-5-carboxylate reductase family.</text>
</comment>
<evidence type="ECO:0000256" key="6">
    <source>
        <dbReference type="NCBIfam" id="TIGR00112"/>
    </source>
</evidence>
<dbReference type="EC" id="1.5.1.2" evidence="5 6"/>
<evidence type="ECO:0000256" key="7">
    <source>
        <dbReference type="PIRSR" id="PIRSR000193-1"/>
    </source>
</evidence>
<keyword evidence="12" id="KW-1185">Reference proteome</keyword>
<dbReference type="EMBL" id="VFOS01000001">
    <property type="protein sequence ID" value="TQL64723.1"/>
    <property type="molecule type" value="Genomic_DNA"/>
</dbReference>
<dbReference type="InterPro" id="IPR028939">
    <property type="entry name" value="P5C_Rdtase_cat_N"/>
</dbReference>
<dbReference type="InterPro" id="IPR029036">
    <property type="entry name" value="P5CR_dimer"/>
</dbReference>
<evidence type="ECO:0000256" key="4">
    <source>
        <dbReference type="ARBA" id="ARBA00058118"/>
    </source>
</evidence>
<sequence length="278" mass="27828">MGDGNVVPMTTVGFIGTGNMASAIVKGIVADGIVAAADVLLVDRSRDKAVALAESVGGAQVLDSAAEIAQRADLTVIAVKPNVVASVLPELGTIVAERGSAIVSIAAGLTLARLTELAGADAAIVRVMPNVNATVGASMSALTGNEFVTEAQRSAALDVFGAVGRVIELDEKQFSAFTAIAGSSPAFTFVYIDALARAAVAAGMPKAVATEAAAQAVLGSAKLLLESGTHPWELADIVSSPGGTTVAGLLKLEDEGFFAAVVAGVKATIDRDQELGKA</sequence>
<evidence type="ECO:0000259" key="10">
    <source>
        <dbReference type="Pfam" id="PF14748"/>
    </source>
</evidence>
<evidence type="ECO:0000256" key="3">
    <source>
        <dbReference type="ARBA" id="ARBA00023002"/>
    </source>
</evidence>
<dbReference type="SUPFAM" id="SSF51735">
    <property type="entry name" value="NAD(P)-binding Rossmann-fold domains"/>
    <property type="match status" value="1"/>
</dbReference>
<comment type="caution">
    <text evidence="11">The sequence shown here is derived from an EMBL/GenBank/DDBJ whole genome shotgun (WGS) entry which is preliminary data.</text>
</comment>
<dbReference type="Gene3D" id="3.40.50.720">
    <property type="entry name" value="NAD(P)-binding Rossmann-like Domain"/>
    <property type="match status" value="1"/>
</dbReference>
<dbReference type="Gene3D" id="1.10.3730.10">
    <property type="entry name" value="ProC C-terminal domain-like"/>
    <property type="match status" value="1"/>
</dbReference>
<evidence type="ECO:0000313" key="11">
    <source>
        <dbReference type="EMBL" id="TQL64723.1"/>
    </source>
</evidence>
<dbReference type="GO" id="GO:0055129">
    <property type="term" value="P:L-proline biosynthetic process"/>
    <property type="evidence" value="ECO:0007669"/>
    <property type="project" value="UniProtKB-UniRule"/>
</dbReference>
<name>A0A542ZWI6_RARFA</name>
<dbReference type="Proteomes" id="UP000315389">
    <property type="component" value="Unassembled WGS sequence"/>
</dbReference>
<keyword evidence="2 5" id="KW-0521">NADP</keyword>
<keyword evidence="5 8" id="KW-0641">Proline biosynthesis</keyword>
<comment type="catalytic activity">
    <reaction evidence="5">
        <text>L-proline + NAD(+) = (S)-1-pyrroline-5-carboxylate + NADH + 2 H(+)</text>
        <dbReference type="Rhea" id="RHEA:14105"/>
        <dbReference type="ChEBI" id="CHEBI:15378"/>
        <dbReference type="ChEBI" id="CHEBI:17388"/>
        <dbReference type="ChEBI" id="CHEBI:57540"/>
        <dbReference type="ChEBI" id="CHEBI:57945"/>
        <dbReference type="ChEBI" id="CHEBI:60039"/>
        <dbReference type="EC" id="1.5.1.2"/>
    </reaction>
</comment>
<dbReference type="NCBIfam" id="TIGR00112">
    <property type="entry name" value="proC"/>
    <property type="match status" value="1"/>
</dbReference>
<dbReference type="GO" id="GO:0004735">
    <property type="term" value="F:pyrroline-5-carboxylate reductase activity"/>
    <property type="evidence" value="ECO:0007669"/>
    <property type="project" value="UniProtKB-UniRule"/>
</dbReference>
<dbReference type="AlphaFoldDB" id="A0A542ZWI6"/>
<dbReference type="InterPro" id="IPR036291">
    <property type="entry name" value="NAD(P)-bd_dom_sf"/>
</dbReference>
<dbReference type="GO" id="GO:0005737">
    <property type="term" value="C:cytoplasm"/>
    <property type="evidence" value="ECO:0007669"/>
    <property type="project" value="UniProtKB-SubCell"/>
</dbReference>
<feature type="binding site" evidence="7">
    <location>
        <begin position="78"/>
        <end position="81"/>
    </location>
    <ligand>
        <name>NADP(+)</name>
        <dbReference type="ChEBI" id="CHEBI:58349"/>
    </ligand>
</feature>
<dbReference type="InterPro" id="IPR008927">
    <property type="entry name" value="6-PGluconate_DH-like_C_sf"/>
</dbReference>
<accession>A0A542ZWI6</accession>